<evidence type="ECO:0000256" key="3">
    <source>
        <dbReference type="ARBA" id="ARBA00022691"/>
    </source>
</evidence>
<dbReference type="Pfam" id="PF05958">
    <property type="entry name" value="tRNA_U5-meth_tr"/>
    <property type="match status" value="1"/>
</dbReference>
<dbReference type="SUPFAM" id="SSF50249">
    <property type="entry name" value="Nucleic acid-binding proteins"/>
    <property type="match status" value="1"/>
</dbReference>
<comment type="caution">
    <text evidence="7">The sequence shown here is derived from an EMBL/GenBank/DDBJ whole genome shotgun (WGS) entry which is preliminary data.</text>
</comment>
<dbReference type="GO" id="GO:0070475">
    <property type="term" value="P:rRNA base methylation"/>
    <property type="evidence" value="ECO:0007669"/>
    <property type="project" value="TreeGrafter"/>
</dbReference>
<feature type="binding site" evidence="4">
    <location>
        <position position="368"/>
    </location>
    <ligand>
        <name>S-adenosyl-L-methionine</name>
        <dbReference type="ChEBI" id="CHEBI:59789"/>
    </ligand>
</feature>
<dbReference type="PANTHER" id="PTHR11061">
    <property type="entry name" value="RNA M5U METHYLTRANSFERASE"/>
    <property type="match status" value="1"/>
</dbReference>
<feature type="compositionally biased region" description="Polar residues" evidence="5">
    <location>
        <begin position="1"/>
        <end position="14"/>
    </location>
</feature>
<proteinExistence type="inferred from homology"/>
<evidence type="ECO:0000256" key="1">
    <source>
        <dbReference type="ARBA" id="ARBA00022603"/>
    </source>
</evidence>
<keyword evidence="8" id="KW-1185">Reference proteome</keyword>
<name>A0A2S3ZCN1_9MICO</name>
<dbReference type="RefSeq" id="WP_103461196.1">
    <property type="nucleotide sequence ID" value="NZ_PPXD01000021.1"/>
</dbReference>
<dbReference type="PANTHER" id="PTHR11061:SF30">
    <property type="entry name" value="TRNA (URACIL(54)-C(5))-METHYLTRANSFERASE"/>
    <property type="match status" value="1"/>
</dbReference>
<reference evidence="7 8" key="1">
    <citation type="submission" date="2018-01" db="EMBL/GenBank/DDBJ databases">
        <title>Cryobacterium sp. nov., from glaciers in China.</title>
        <authorList>
            <person name="Liu Q."/>
            <person name="Xin Y.-H."/>
        </authorList>
    </citation>
    <scope>NUCLEOTIDE SEQUENCE [LARGE SCALE GENOMIC DNA]</scope>
    <source>
        <strain evidence="7 8">TMN-42</strain>
    </source>
</reference>
<dbReference type="PROSITE" id="PS50926">
    <property type="entry name" value="TRAM"/>
    <property type="match status" value="1"/>
</dbReference>
<evidence type="ECO:0000313" key="8">
    <source>
        <dbReference type="Proteomes" id="UP000237340"/>
    </source>
</evidence>
<organism evidence="7 8">
    <name type="scientific">Cryobacterium zongtaii</name>
    <dbReference type="NCBI Taxonomy" id="1259217"/>
    <lineage>
        <taxon>Bacteria</taxon>
        <taxon>Bacillati</taxon>
        <taxon>Actinomycetota</taxon>
        <taxon>Actinomycetes</taxon>
        <taxon>Micrococcales</taxon>
        <taxon>Microbacteriaceae</taxon>
        <taxon>Cryobacterium</taxon>
    </lineage>
</organism>
<dbReference type="SUPFAM" id="SSF53335">
    <property type="entry name" value="S-adenosyl-L-methionine-dependent methyltransferases"/>
    <property type="match status" value="1"/>
</dbReference>
<dbReference type="EMBL" id="PPXD01000021">
    <property type="protein sequence ID" value="POH64122.1"/>
    <property type="molecule type" value="Genomic_DNA"/>
</dbReference>
<dbReference type="Gene3D" id="3.40.50.150">
    <property type="entry name" value="Vaccinia Virus protein VP39"/>
    <property type="match status" value="2"/>
</dbReference>
<feature type="domain" description="TRAM" evidence="6">
    <location>
        <begin position="15"/>
        <end position="74"/>
    </location>
</feature>
<keyword evidence="3 4" id="KW-0949">S-adenosyl-L-methionine</keyword>
<dbReference type="Gene3D" id="2.40.50.1070">
    <property type="match status" value="2"/>
</dbReference>
<evidence type="ECO:0000256" key="4">
    <source>
        <dbReference type="PROSITE-ProRule" id="PRU01024"/>
    </source>
</evidence>
<accession>A0A2S3ZCN1</accession>
<dbReference type="Pfam" id="PF01938">
    <property type="entry name" value="TRAM"/>
    <property type="match status" value="1"/>
</dbReference>
<keyword evidence="1 4" id="KW-0489">Methyltransferase</keyword>
<dbReference type="PROSITE" id="PS51687">
    <property type="entry name" value="SAM_MT_RNA_M5U"/>
    <property type="match status" value="1"/>
</dbReference>
<evidence type="ECO:0000256" key="5">
    <source>
        <dbReference type="SAM" id="MobiDB-lite"/>
    </source>
</evidence>
<dbReference type="InterPro" id="IPR029063">
    <property type="entry name" value="SAM-dependent_MTases_sf"/>
</dbReference>
<feature type="binding site" evidence="4">
    <location>
        <position position="259"/>
    </location>
    <ligand>
        <name>S-adenosyl-L-methionine</name>
        <dbReference type="ChEBI" id="CHEBI:59789"/>
    </ligand>
</feature>
<evidence type="ECO:0000259" key="6">
    <source>
        <dbReference type="PROSITE" id="PS50926"/>
    </source>
</evidence>
<dbReference type="AlphaFoldDB" id="A0A2S3ZCN1"/>
<protein>
    <submittedName>
        <fullName evidence="7">23S rRNA methyltransferase</fullName>
    </submittedName>
</protein>
<evidence type="ECO:0000256" key="2">
    <source>
        <dbReference type="ARBA" id="ARBA00022679"/>
    </source>
</evidence>
<feature type="active site" description="Nucleophile" evidence="4">
    <location>
        <position position="395"/>
    </location>
</feature>
<dbReference type="GO" id="GO:0070041">
    <property type="term" value="F:rRNA (uridine-C5-)-methyltransferase activity"/>
    <property type="evidence" value="ECO:0007669"/>
    <property type="project" value="TreeGrafter"/>
</dbReference>
<dbReference type="Proteomes" id="UP000237340">
    <property type="component" value="Unassembled WGS sequence"/>
</dbReference>
<sequence length="437" mass="46561">MGTNTNRQASQSTPEGEIGTELDLDITNVAHGGIFVARHEGRVVFVSDTLPGERVRVRLTDANKKSFWRAETVEVLDAAPERQPHIWAAAAIDRDPADRAGGAEFGHIELGHQRELKRQVLTDALHRMAGLDSDVTVEAVPVAADASPGDAMDGTGWRTRVRLHVTETGIVGPYAARSHRVIPVDDLPLAVHALEMAAPLDKLFAGAASVDVVAPSVGEVQILVAEQDDKGRRRRTAPKPITERVGDREFRLDAAGFWQVHARAAETLFAAVQDAIDPDLFDPKAANLDLYGGVGLLAAAVGDRFGSDVRITSVESDAQATENAGANLAEWVGATAQTGRVDTFLTGLTRDADAAERARLQAATVVLDPPRSGAGGEVVDTLAFLAPAQVVYVACDPVALARDVALFAGLGYTLRSLRAFDLFPNTHHVEAVALLTR</sequence>
<comment type="similarity">
    <text evidence="4">Belongs to the class I-like SAM-binding methyltransferase superfamily. RNA M5U methyltransferase family.</text>
</comment>
<dbReference type="InterPro" id="IPR012340">
    <property type="entry name" value="NA-bd_OB-fold"/>
</dbReference>
<feature type="region of interest" description="Disordered" evidence="5">
    <location>
        <begin position="1"/>
        <end position="20"/>
    </location>
</feature>
<feature type="binding site" evidence="4">
    <location>
        <position position="291"/>
    </location>
    <ligand>
        <name>S-adenosyl-L-methionine</name>
        <dbReference type="ChEBI" id="CHEBI:59789"/>
    </ligand>
</feature>
<keyword evidence="2 4" id="KW-0808">Transferase</keyword>
<evidence type="ECO:0000313" key="7">
    <source>
        <dbReference type="EMBL" id="POH64122.1"/>
    </source>
</evidence>
<dbReference type="InterPro" id="IPR010280">
    <property type="entry name" value="U5_MeTrfase_fam"/>
</dbReference>
<gene>
    <name evidence="7" type="ORF">C3B61_13675</name>
</gene>
<feature type="binding site" evidence="4">
    <location>
        <position position="315"/>
    </location>
    <ligand>
        <name>S-adenosyl-L-methionine</name>
        <dbReference type="ChEBI" id="CHEBI:59789"/>
    </ligand>
</feature>
<dbReference type="Gene3D" id="2.40.50.140">
    <property type="entry name" value="Nucleic acid-binding proteins"/>
    <property type="match status" value="1"/>
</dbReference>
<dbReference type="InterPro" id="IPR002792">
    <property type="entry name" value="TRAM_dom"/>
</dbReference>